<proteinExistence type="predicted"/>
<feature type="region of interest" description="Disordered" evidence="3">
    <location>
        <begin position="466"/>
        <end position="539"/>
    </location>
</feature>
<protein>
    <submittedName>
        <fullName evidence="5">Platinum sensitivity protein</fullName>
    </submittedName>
</protein>
<evidence type="ECO:0000256" key="1">
    <source>
        <dbReference type="ARBA" id="ARBA00004123"/>
    </source>
</evidence>
<evidence type="ECO:0000259" key="4">
    <source>
        <dbReference type="Pfam" id="PF04802"/>
    </source>
</evidence>
<feature type="compositionally biased region" description="Polar residues" evidence="3">
    <location>
        <begin position="399"/>
        <end position="412"/>
    </location>
</feature>
<comment type="subcellular location">
    <subcellularLocation>
        <location evidence="1">Nucleus</location>
    </subcellularLocation>
</comment>
<name>A0A9W7XGK4_9FUNG</name>
<dbReference type="Pfam" id="PF04802">
    <property type="entry name" value="PP4R3"/>
    <property type="match status" value="1"/>
</dbReference>
<feature type="region of interest" description="Disordered" evidence="3">
    <location>
        <begin position="265"/>
        <end position="284"/>
    </location>
</feature>
<feature type="compositionally biased region" description="Low complexity" evidence="3">
    <location>
        <begin position="482"/>
        <end position="526"/>
    </location>
</feature>
<dbReference type="GO" id="GO:0072542">
    <property type="term" value="F:protein phosphatase activator activity"/>
    <property type="evidence" value="ECO:0007669"/>
    <property type="project" value="TreeGrafter"/>
</dbReference>
<keyword evidence="2" id="KW-0539">Nucleus</keyword>
<accession>A0A9W7XGK4</accession>
<feature type="domain" description="Serine/threonine-protein phosphatase 4 regulatory subunit 3-like central" evidence="4">
    <location>
        <begin position="11"/>
        <end position="182"/>
    </location>
</feature>
<feature type="compositionally biased region" description="Low complexity" evidence="3">
    <location>
        <begin position="369"/>
        <end position="382"/>
    </location>
</feature>
<comment type="caution">
    <text evidence="5">The sequence shown here is derived from an EMBL/GenBank/DDBJ whole genome shotgun (WGS) entry which is preliminary data.</text>
</comment>
<keyword evidence="6" id="KW-1185">Reference proteome</keyword>
<dbReference type="PANTHER" id="PTHR23318:SF0">
    <property type="entry name" value="SERINE_THREONINE-PROTEIN PHOSPHATASE 4 REGULATORY SUBUNIT 3"/>
    <property type="match status" value="1"/>
</dbReference>
<reference evidence="5" key="1">
    <citation type="submission" date="2022-07" db="EMBL/GenBank/DDBJ databases">
        <title>Phylogenomic reconstructions and comparative analyses of Kickxellomycotina fungi.</title>
        <authorList>
            <person name="Reynolds N.K."/>
            <person name="Stajich J.E."/>
            <person name="Barry K."/>
            <person name="Grigoriev I.V."/>
            <person name="Crous P."/>
            <person name="Smith M.E."/>
        </authorList>
    </citation>
    <scope>NUCLEOTIDE SEQUENCE</scope>
    <source>
        <strain evidence="5">NBRC 105413</strain>
    </source>
</reference>
<dbReference type="AlphaFoldDB" id="A0A9W7XGK4"/>
<dbReference type="EMBL" id="JANBOH010000402">
    <property type="protein sequence ID" value="KAJ1642431.1"/>
    <property type="molecule type" value="Genomic_DNA"/>
</dbReference>
<organism evidence="5 6">
    <name type="scientific">Coemansia asiatica</name>
    <dbReference type="NCBI Taxonomy" id="1052880"/>
    <lineage>
        <taxon>Eukaryota</taxon>
        <taxon>Fungi</taxon>
        <taxon>Fungi incertae sedis</taxon>
        <taxon>Zoopagomycota</taxon>
        <taxon>Kickxellomycotina</taxon>
        <taxon>Kickxellomycetes</taxon>
        <taxon>Kickxellales</taxon>
        <taxon>Kickxellaceae</taxon>
        <taxon>Coemansia</taxon>
    </lineage>
</organism>
<evidence type="ECO:0000256" key="3">
    <source>
        <dbReference type="SAM" id="MobiDB-lite"/>
    </source>
</evidence>
<dbReference type="Proteomes" id="UP001145021">
    <property type="component" value="Unassembled WGS sequence"/>
</dbReference>
<dbReference type="GO" id="GO:0006974">
    <property type="term" value="P:DNA damage response"/>
    <property type="evidence" value="ECO:0007669"/>
    <property type="project" value="TreeGrafter"/>
</dbReference>
<dbReference type="InterPro" id="IPR051137">
    <property type="entry name" value="PP4R3-like"/>
</dbReference>
<gene>
    <name evidence="5" type="primary">PSY2_2</name>
    <name evidence="5" type="ORF">LPJ64_005727</name>
</gene>
<dbReference type="GO" id="GO:0005654">
    <property type="term" value="C:nucleoplasm"/>
    <property type="evidence" value="ECO:0007669"/>
    <property type="project" value="TreeGrafter"/>
</dbReference>
<dbReference type="PANTHER" id="PTHR23318">
    <property type="entry name" value="ATP SYNTHASE GAMMA-RELATED"/>
    <property type="match status" value="1"/>
</dbReference>
<evidence type="ECO:0000256" key="2">
    <source>
        <dbReference type="ARBA" id="ARBA00023242"/>
    </source>
</evidence>
<dbReference type="InterPro" id="IPR006887">
    <property type="entry name" value="P4R3-like_central_dom"/>
</dbReference>
<dbReference type="GO" id="GO:0030289">
    <property type="term" value="C:protein phosphatase 4 complex"/>
    <property type="evidence" value="ECO:0007669"/>
    <property type="project" value="TreeGrafter"/>
</dbReference>
<feature type="region of interest" description="Disordered" evidence="3">
    <location>
        <begin position="329"/>
        <end position="416"/>
    </location>
</feature>
<evidence type="ECO:0000313" key="5">
    <source>
        <dbReference type="EMBL" id="KAJ1642431.1"/>
    </source>
</evidence>
<sequence length="539" mass="57162">MPQTDNGASQCDSGDVDDFIALFYGAYVQSAMEPLLSLTIKTVKAISSQTKQSAHLLFLCETLSTCIRLHGYRARSFVFASDIAKNITLLLQAKPNHLKLAALRFIRACVGIQDDAYNKYLVGHRLFDPIIALFLQVYPRDNLVSSACRELFMYIATNHIAALLSHLTNVHTKALSQAKGTLDMLRKAYSEHLEESERARAGAVAVTPTVGMERQSALSINSLIGQESQQHAQAINGAVAASYDSSAIKWVQGSAVDEMEDAYLEASDDDSDDSSSGMSISQSPELKGLQDCLDLYSDTTAAVSAKPAAAITADISNGIGDAAYAYSKSPESTAHMEPPLSPDSPQTRSQAQQIHSLSPPPPFATTLPSMSASNTATLLTSSVPPPRLVKQESIKEGNSLKSNADNSSNGRLTVSDAFPESKPVVGRRLGKKRMAIGDRSSPFRISMSGIGNGGAKALSDSDPGSLLMPLGKRGRSANGAVSLESNGSLSLSSYDSDQGSDVSERSNCSSSISCSQIATSPSTSDPQTPPKKAKTTALL</sequence>
<feature type="compositionally biased region" description="Polar residues" evidence="3">
    <location>
        <begin position="343"/>
        <end position="356"/>
    </location>
</feature>
<evidence type="ECO:0000313" key="6">
    <source>
        <dbReference type="Proteomes" id="UP001145021"/>
    </source>
</evidence>